<proteinExistence type="predicted"/>
<reference evidence="4" key="1">
    <citation type="submission" date="2016-06" db="UniProtKB">
        <authorList>
            <consortium name="WormBaseParasite"/>
        </authorList>
    </citation>
    <scope>IDENTIFICATION</scope>
</reference>
<dbReference type="WBParaSite" id="SSLN_0001311401-mRNA-1">
    <property type="protein sequence ID" value="SSLN_0001311401-mRNA-1"/>
    <property type="gene ID" value="SSLN_0001311401"/>
</dbReference>
<evidence type="ECO:0000256" key="1">
    <source>
        <dbReference type="SAM" id="Coils"/>
    </source>
</evidence>
<feature type="coiled-coil region" evidence="1">
    <location>
        <begin position="43"/>
        <end position="70"/>
    </location>
</feature>
<evidence type="ECO:0000313" key="2">
    <source>
        <dbReference type="EMBL" id="VDL99019.1"/>
    </source>
</evidence>
<dbReference type="Proteomes" id="UP000275846">
    <property type="component" value="Unassembled WGS sequence"/>
</dbReference>
<keyword evidence="1" id="KW-0175">Coiled coil</keyword>
<reference evidence="2 3" key="2">
    <citation type="submission" date="2018-11" db="EMBL/GenBank/DDBJ databases">
        <authorList>
            <consortium name="Pathogen Informatics"/>
        </authorList>
    </citation>
    <scope>NUCLEOTIDE SEQUENCE [LARGE SCALE GENOMIC DNA]</scope>
    <source>
        <strain evidence="2 3">NST_G2</strain>
    </source>
</reference>
<dbReference type="EMBL" id="UYSU01037419">
    <property type="protein sequence ID" value="VDL99019.1"/>
    <property type="molecule type" value="Genomic_DNA"/>
</dbReference>
<accession>A0A183T836</accession>
<keyword evidence="3" id="KW-1185">Reference proteome</keyword>
<organism evidence="4">
    <name type="scientific">Schistocephalus solidus</name>
    <name type="common">Tapeworm</name>
    <dbReference type="NCBI Taxonomy" id="70667"/>
    <lineage>
        <taxon>Eukaryota</taxon>
        <taxon>Metazoa</taxon>
        <taxon>Spiralia</taxon>
        <taxon>Lophotrochozoa</taxon>
        <taxon>Platyhelminthes</taxon>
        <taxon>Cestoda</taxon>
        <taxon>Eucestoda</taxon>
        <taxon>Diphyllobothriidea</taxon>
        <taxon>Diphyllobothriidae</taxon>
        <taxon>Schistocephalus</taxon>
    </lineage>
</organism>
<evidence type="ECO:0000313" key="3">
    <source>
        <dbReference type="Proteomes" id="UP000275846"/>
    </source>
</evidence>
<gene>
    <name evidence="2" type="ORF">SSLN_LOCUS12634</name>
</gene>
<evidence type="ECO:0000313" key="4">
    <source>
        <dbReference type="WBParaSite" id="SSLN_0001311401-mRNA-1"/>
    </source>
</evidence>
<dbReference type="AlphaFoldDB" id="A0A183T836"/>
<protein>
    <submittedName>
        <fullName evidence="4">39S ribosomal protein L52, mitochondrial</fullName>
    </submittedName>
</protein>
<name>A0A183T836_SCHSO</name>
<sequence length="99" mass="11263">MLYAAVLGPILEPKTETEKKADYQDVPIGVVIPPQLLEARMEELKRKETYEALKAKVEQMEAEARLREQLLAIAAKHPPGILRDRGRNDDLGRLNFKLL</sequence>